<dbReference type="EMBL" id="CABWLC010000012">
    <property type="protein sequence ID" value="VXA85887.1"/>
    <property type="molecule type" value="Genomic_DNA"/>
</dbReference>
<dbReference type="PANTHER" id="PTHR40055">
    <property type="entry name" value="TRANSCRIPTIONAL REGULATOR YGIV-RELATED"/>
    <property type="match status" value="1"/>
</dbReference>
<dbReference type="InterPro" id="IPR009057">
    <property type="entry name" value="Homeodomain-like_sf"/>
</dbReference>
<organism evidence="5 6">
    <name type="scientific">Aeromonas veronii</name>
    <dbReference type="NCBI Taxonomy" id="654"/>
    <lineage>
        <taxon>Bacteria</taxon>
        <taxon>Pseudomonadati</taxon>
        <taxon>Pseudomonadota</taxon>
        <taxon>Gammaproteobacteria</taxon>
        <taxon>Aeromonadales</taxon>
        <taxon>Aeromonadaceae</taxon>
        <taxon>Aeromonas</taxon>
    </lineage>
</organism>
<dbReference type="PROSITE" id="PS00041">
    <property type="entry name" value="HTH_ARAC_FAMILY_1"/>
    <property type="match status" value="1"/>
</dbReference>
<keyword evidence="2" id="KW-0238">DNA-binding</keyword>
<keyword evidence="1" id="KW-0805">Transcription regulation</keyword>
<dbReference type="PROSITE" id="PS01124">
    <property type="entry name" value="HTH_ARAC_FAMILY_2"/>
    <property type="match status" value="1"/>
</dbReference>
<dbReference type="Gene3D" id="1.10.10.60">
    <property type="entry name" value="Homeodomain-like"/>
    <property type="match status" value="2"/>
</dbReference>
<evidence type="ECO:0000259" key="4">
    <source>
        <dbReference type="PROSITE" id="PS01124"/>
    </source>
</evidence>
<dbReference type="AlphaFoldDB" id="A0A653L4I9"/>
<gene>
    <name evidence="5" type="ORF">AERO8C_20728</name>
</gene>
<evidence type="ECO:0000313" key="6">
    <source>
        <dbReference type="Proteomes" id="UP000439123"/>
    </source>
</evidence>
<dbReference type="Pfam" id="PF12833">
    <property type="entry name" value="HTH_18"/>
    <property type="match status" value="1"/>
</dbReference>
<dbReference type="InterPro" id="IPR020449">
    <property type="entry name" value="Tscrpt_reg_AraC-type_HTH"/>
</dbReference>
<proteinExistence type="predicted"/>
<evidence type="ECO:0000256" key="1">
    <source>
        <dbReference type="ARBA" id="ARBA00023015"/>
    </source>
</evidence>
<dbReference type="GO" id="GO:0003700">
    <property type="term" value="F:DNA-binding transcription factor activity"/>
    <property type="evidence" value="ECO:0007669"/>
    <property type="project" value="InterPro"/>
</dbReference>
<name>A0A653L4I9_AERVE</name>
<dbReference type="Gene3D" id="3.20.80.10">
    <property type="entry name" value="Regulatory factor, effector binding domain"/>
    <property type="match status" value="1"/>
</dbReference>
<accession>A0A653L4I9</accession>
<dbReference type="PANTHER" id="PTHR40055:SF1">
    <property type="entry name" value="TRANSCRIPTIONAL REGULATOR YGIV-RELATED"/>
    <property type="match status" value="1"/>
</dbReference>
<evidence type="ECO:0000256" key="3">
    <source>
        <dbReference type="ARBA" id="ARBA00023163"/>
    </source>
</evidence>
<dbReference type="Pfam" id="PF06445">
    <property type="entry name" value="GyrI-like"/>
    <property type="match status" value="1"/>
</dbReference>
<dbReference type="SMART" id="SM00871">
    <property type="entry name" value="AraC_E_bind"/>
    <property type="match status" value="1"/>
</dbReference>
<dbReference type="InterPro" id="IPR018062">
    <property type="entry name" value="HTH_AraC-typ_CS"/>
</dbReference>
<dbReference type="SMART" id="SM00342">
    <property type="entry name" value="HTH_ARAC"/>
    <property type="match status" value="1"/>
</dbReference>
<keyword evidence="3" id="KW-0804">Transcription</keyword>
<reference evidence="5 6" key="1">
    <citation type="submission" date="2019-10" db="EMBL/GenBank/DDBJ databases">
        <authorList>
            <person name="Karimi E."/>
        </authorList>
    </citation>
    <scope>NUCLEOTIDE SEQUENCE [LARGE SCALE GENOMIC DNA]</scope>
    <source>
        <strain evidence="5">Aeromonas sp. 8C</strain>
    </source>
</reference>
<dbReference type="RefSeq" id="WP_179085046.1">
    <property type="nucleotide sequence ID" value="NZ_CAWQUB010000001.1"/>
</dbReference>
<dbReference type="InterPro" id="IPR029442">
    <property type="entry name" value="GyrI-like"/>
</dbReference>
<dbReference type="Proteomes" id="UP000439123">
    <property type="component" value="Unassembled WGS sequence"/>
</dbReference>
<dbReference type="PRINTS" id="PR00032">
    <property type="entry name" value="HTHARAC"/>
</dbReference>
<dbReference type="InterPro" id="IPR011256">
    <property type="entry name" value="Reg_factor_effector_dom_sf"/>
</dbReference>
<dbReference type="InterPro" id="IPR018060">
    <property type="entry name" value="HTH_AraC"/>
</dbReference>
<dbReference type="InterPro" id="IPR050908">
    <property type="entry name" value="SmbC-like"/>
</dbReference>
<sequence>MLAGKESALDYRKPVFKAMDYISHHLDDNPGLDEVAAAAAISTFHFHRIFKTMVGETIAGFTRRLRMERAARRLLASPQSDITTLALAAGFSSSQNFAKAFRLHFAMSPSEYRQQQGGNWKSKIGNDPLPFDTYDGLVMHPVTEHPGLLQGASVRLMPARRVAYMRRLGPYGKETCEQAHRDLLALFASDEAMTPAGTLSLYWDIPDITDETRCRTDVCIELGPEIPAGRQLTTQTIAAGPYAVCQFIARGDQLVACWETAFRWVVGQGLNCDDRPCYEQYHAGTDSDRDHYVFDICIPLINR</sequence>
<dbReference type="GO" id="GO:0043565">
    <property type="term" value="F:sequence-specific DNA binding"/>
    <property type="evidence" value="ECO:0007669"/>
    <property type="project" value="InterPro"/>
</dbReference>
<evidence type="ECO:0000256" key="2">
    <source>
        <dbReference type="ARBA" id="ARBA00023125"/>
    </source>
</evidence>
<dbReference type="SUPFAM" id="SSF55136">
    <property type="entry name" value="Probable bacterial effector-binding domain"/>
    <property type="match status" value="1"/>
</dbReference>
<feature type="domain" description="HTH araC/xylS-type" evidence="4">
    <location>
        <begin position="16"/>
        <end position="115"/>
    </location>
</feature>
<protein>
    <submittedName>
        <fullName evidence="5">Transcriptional regulator, AraC family</fullName>
    </submittedName>
</protein>
<evidence type="ECO:0000313" key="5">
    <source>
        <dbReference type="EMBL" id="VXA85887.1"/>
    </source>
</evidence>
<dbReference type="InterPro" id="IPR010499">
    <property type="entry name" value="AraC_E-bd"/>
</dbReference>
<dbReference type="SUPFAM" id="SSF46689">
    <property type="entry name" value="Homeodomain-like"/>
    <property type="match status" value="2"/>
</dbReference>